<comment type="caution">
    <text evidence="2">The sequence shown here is derived from an EMBL/GenBank/DDBJ whole genome shotgun (WGS) entry which is preliminary data.</text>
</comment>
<evidence type="ECO:0000313" key="2">
    <source>
        <dbReference type="EMBL" id="MQM04007.1"/>
    </source>
</evidence>
<dbReference type="PANTHER" id="PTHR31718">
    <property type="entry name" value="PLAT DOMAIN-CONTAINING PROTEIN"/>
    <property type="match status" value="1"/>
</dbReference>
<dbReference type="InterPro" id="IPR010417">
    <property type="entry name" value="Embryo-specific_ATS3"/>
</dbReference>
<accession>A0A843W9E2</accession>
<keyword evidence="3" id="KW-1185">Reference proteome</keyword>
<evidence type="ECO:0000256" key="1">
    <source>
        <dbReference type="SAM" id="MobiDB-lite"/>
    </source>
</evidence>
<evidence type="ECO:0000313" key="3">
    <source>
        <dbReference type="Proteomes" id="UP000652761"/>
    </source>
</evidence>
<dbReference type="InterPro" id="IPR036392">
    <property type="entry name" value="PLAT/LH2_dom_sf"/>
</dbReference>
<dbReference type="Proteomes" id="UP000652761">
    <property type="component" value="Unassembled WGS sequence"/>
</dbReference>
<dbReference type="SUPFAM" id="SSF49723">
    <property type="entry name" value="Lipase/lipooxygenase domain (PLAT/LH2 domain)"/>
    <property type="match status" value="1"/>
</dbReference>
<name>A0A843W9E2_COLES</name>
<organism evidence="2 3">
    <name type="scientific">Colocasia esculenta</name>
    <name type="common">Wild taro</name>
    <name type="synonym">Arum esculentum</name>
    <dbReference type="NCBI Taxonomy" id="4460"/>
    <lineage>
        <taxon>Eukaryota</taxon>
        <taxon>Viridiplantae</taxon>
        <taxon>Streptophyta</taxon>
        <taxon>Embryophyta</taxon>
        <taxon>Tracheophyta</taxon>
        <taxon>Spermatophyta</taxon>
        <taxon>Magnoliopsida</taxon>
        <taxon>Liliopsida</taxon>
        <taxon>Araceae</taxon>
        <taxon>Aroideae</taxon>
        <taxon>Colocasieae</taxon>
        <taxon>Colocasia</taxon>
    </lineage>
</organism>
<proteinExistence type="predicted"/>
<dbReference type="EMBL" id="NMUH01003137">
    <property type="protein sequence ID" value="MQM04007.1"/>
    <property type="molecule type" value="Genomic_DNA"/>
</dbReference>
<feature type="region of interest" description="Disordered" evidence="1">
    <location>
        <begin position="1"/>
        <end position="22"/>
    </location>
</feature>
<reference evidence="2" key="1">
    <citation type="submission" date="2017-07" db="EMBL/GenBank/DDBJ databases">
        <title>Taro Niue Genome Assembly and Annotation.</title>
        <authorList>
            <person name="Atibalentja N."/>
            <person name="Keating K."/>
            <person name="Fields C.J."/>
        </authorList>
    </citation>
    <scope>NUCLEOTIDE SEQUENCE</scope>
    <source>
        <strain evidence="2">Niue_2</strain>
        <tissue evidence="2">Leaf</tissue>
    </source>
</reference>
<gene>
    <name evidence="2" type="ORF">Taro_036795</name>
</gene>
<dbReference type="Pfam" id="PF06232">
    <property type="entry name" value="ATS3"/>
    <property type="match status" value="1"/>
</dbReference>
<sequence>MDLMGHDGPVGGRNRPPQVYASRLDDPASGTFERCSIDTFRVAGPCGDRTCYLYLRRSGCDGWTPEYVKVFYSPGDSRAAVTFFYKVPLPDGVWYGFNLCHGGTVATASPGTGFNLLDATVERKMICRMTTE</sequence>
<dbReference type="AlphaFoldDB" id="A0A843W9E2"/>
<dbReference type="PANTHER" id="PTHR31718:SF31">
    <property type="entry name" value="OS01G0172800 PROTEIN"/>
    <property type="match status" value="1"/>
</dbReference>
<dbReference type="OrthoDB" id="817978at2759"/>
<protein>
    <submittedName>
        <fullName evidence="2">Uncharacterized protein</fullName>
    </submittedName>
</protein>